<organism evidence="1 2">
    <name type="scientific">Flavobacterium difficile</name>
    <dbReference type="NCBI Taxonomy" id="2709659"/>
    <lineage>
        <taxon>Bacteria</taxon>
        <taxon>Pseudomonadati</taxon>
        <taxon>Bacteroidota</taxon>
        <taxon>Flavobacteriia</taxon>
        <taxon>Flavobacteriales</taxon>
        <taxon>Flavobacteriaceae</taxon>
        <taxon>Flavobacterium</taxon>
    </lineage>
</organism>
<protein>
    <submittedName>
        <fullName evidence="1">Gliding motility-associated C-terminal domain-containing protein</fullName>
    </submittedName>
</protein>
<dbReference type="RefSeq" id="WP_166075778.1">
    <property type="nucleotide sequence ID" value="NZ_JAAJBT010000001.1"/>
</dbReference>
<evidence type="ECO:0000313" key="2">
    <source>
        <dbReference type="Proteomes" id="UP000800984"/>
    </source>
</evidence>
<keyword evidence="2" id="KW-1185">Reference proteome</keyword>
<dbReference type="EMBL" id="JAAJBT010000001">
    <property type="protein sequence ID" value="NHM00744.1"/>
    <property type="molecule type" value="Genomic_DNA"/>
</dbReference>
<evidence type="ECO:0000313" key="1">
    <source>
        <dbReference type="EMBL" id="NHM00744.1"/>
    </source>
</evidence>
<dbReference type="InterPro" id="IPR026341">
    <property type="entry name" value="T9SS_type_B"/>
</dbReference>
<dbReference type="Pfam" id="PF13585">
    <property type="entry name" value="CHU_C"/>
    <property type="match status" value="1"/>
</dbReference>
<name>A0ABX0I0M8_9FLAO</name>
<dbReference type="NCBIfam" id="TIGR04131">
    <property type="entry name" value="Bac_Flav_CTERM"/>
    <property type="match status" value="1"/>
</dbReference>
<sequence>MKKFYFVLLLGFIQFGYSQLSNFSLQVTATNETCSGNGTLSFTVSNTTVGASIVYNVFLLPNTTTPIGITSNATLTGLNAGNYLVTASQTLGSETNSQQQNISILNQIQNLSFEIAHQKVKCGNDGVLIANVTTGNPVSYELLTGPVTMPAQSSNVFSGLPAGNYSIRVFDTCGNAVVNSFTLIQSYTPLLIYSANETDLTCNTVKLNAITNYSNGNIAYPLNIEFKVYPPNNAPPLFFSQTLTSYSNQGISQVIPRFDGNHSYDVKIVDACGNTTTLNDNFIFINFSFAVITLQGCSPKINISTSNATFPFMVEFLISPSNYNPTVLNSGFPGPYFTPDIDLNVVVGNYSVKLTDACGKTHVVNFQVAPVETPVVGSVSNNGCGGISFSIDEIHEVTIQSVTLVSAPATYTGTLPENLSAYINLSGYNWTQIGFPQGVYLFHILDSCSVLHIRSITVLPAQPANVNYVNYPECNPENISVYVFYSSTTIGNVTILNAPTSFPFPLPYVVTNTSNNAFSLVNVPVGSYTIQMTSLCGNIQSNVVNFVGYVDTSTSIEIEQFCSSFNLKFTQQGNAISPSYGLQKLNETTGNWEHPETGLQIINNQINSANFYTIVPNQWNVNLIFSGKFRILEAYSTFSSQTCVQSIQEFEIFSHPQVLNHDVINCGSGTSVLQLNAIGIGQLNYKITEKNNLPFIVNNGTSNVFANLQPAIYNFQIEDSCGNILNHQIEINTSFPIQVIPNLCENQLSNLSADTYSFLQYEWWKAGAPSTILSTTSVLTFNPFVSSIHSGLYYLRITHIGNPTSCLNGVLTYTISSQALPLAGSDNMVNLCGLQNVINLNSYLSGTFDSNGNWEDVSTSNSIPNGIWNATAVSYGMYQFKYIVTGHCSSVDEAIITIQINEMPVLNSLPTLYTICKEGDLEINSGVNNTNYTYQWTGPNNFSSTNAILQFASIQNSANGQYSLIITNNNCVSDPYHFMIEVISLPEFTISETCENNIKTLTAIPINESFDTTINFNWVGPNSYTNMNNPISIPSGNIGQYTLTIEKNNCEIFKEITVSSTACEIPKGISPNGDGLNEFFDLSGFDVKTIKIYNRYGLEVYAKQGYINEWYGQANNGNLLPDATYFYVLTLNSGEAKTGWVYLLR</sequence>
<dbReference type="InterPro" id="IPR013783">
    <property type="entry name" value="Ig-like_fold"/>
</dbReference>
<dbReference type="Proteomes" id="UP000800984">
    <property type="component" value="Unassembled WGS sequence"/>
</dbReference>
<accession>A0ABX0I0M8</accession>
<dbReference type="Gene3D" id="2.60.40.10">
    <property type="entry name" value="Immunoglobulins"/>
    <property type="match status" value="1"/>
</dbReference>
<reference evidence="1 2" key="1">
    <citation type="submission" date="2020-02" db="EMBL/GenBank/DDBJ databases">
        <authorList>
            <person name="Chen W.-M."/>
        </authorList>
    </citation>
    <scope>NUCLEOTIDE SEQUENCE [LARGE SCALE GENOMIC DNA]</scope>
    <source>
        <strain evidence="1 2">KDG-16</strain>
    </source>
</reference>
<proteinExistence type="predicted"/>
<gene>
    <name evidence="1" type="ORF">G4D72_01310</name>
</gene>
<comment type="caution">
    <text evidence="1">The sequence shown here is derived from an EMBL/GenBank/DDBJ whole genome shotgun (WGS) entry which is preliminary data.</text>
</comment>